<dbReference type="EMBL" id="JARJLG010000047">
    <property type="protein sequence ID" value="KAJ7760853.1"/>
    <property type="molecule type" value="Genomic_DNA"/>
</dbReference>
<evidence type="ECO:0000313" key="2">
    <source>
        <dbReference type="Proteomes" id="UP001215280"/>
    </source>
</evidence>
<sequence>MYWNGNEFSMLPRAVRALETGYTVFTMNMIQGHYLSERQATQEQRVFKYADRGYGVRILPSYISSLEASKSKLQDISRDKILFGLDIEKIATASRK</sequence>
<gene>
    <name evidence="1" type="ORF">DFH07DRAFT_816007</name>
</gene>
<proteinExistence type="predicted"/>
<name>A0AAD7JCJ2_9AGAR</name>
<dbReference type="AlphaFoldDB" id="A0AAD7JCJ2"/>
<keyword evidence="2" id="KW-1185">Reference proteome</keyword>
<comment type="caution">
    <text evidence="1">The sequence shown here is derived from an EMBL/GenBank/DDBJ whole genome shotgun (WGS) entry which is preliminary data.</text>
</comment>
<organism evidence="1 2">
    <name type="scientific">Mycena maculata</name>
    <dbReference type="NCBI Taxonomy" id="230809"/>
    <lineage>
        <taxon>Eukaryota</taxon>
        <taxon>Fungi</taxon>
        <taxon>Dikarya</taxon>
        <taxon>Basidiomycota</taxon>
        <taxon>Agaricomycotina</taxon>
        <taxon>Agaricomycetes</taxon>
        <taxon>Agaricomycetidae</taxon>
        <taxon>Agaricales</taxon>
        <taxon>Marasmiineae</taxon>
        <taxon>Mycenaceae</taxon>
        <taxon>Mycena</taxon>
    </lineage>
</organism>
<protein>
    <submittedName>
        <fullName evidence="1">Uncharacterized protein</fullName>
    </submittedName>
</protein>
<dbReference type="Proteomes" id="UP001215280">
    <property type="component" value="Unassembled WGS sequence"/>
</dbReference>
<accession>A0AAD7JCJ2</accession>
<evidence type="ECO:0000313" key="1">
    <source>
        <dbReference type="EMBL" id="KAJ7760853.1"/>
    </source>
</evidence>
<reference evidence="1" key="1">
    <citation type="submission" date="2023-03" db="EMBL/GenBank/DDBJ databases">
        <title>Massive genome expansion in bonnet fungi (Mycena s.s.) driven by repeated elements and novel gene families across ecological guilds.</title>
        <authorList>
            <consortium name="Lawrence Berkeley National Laboratory"/>
            <person name="Harder C.B."/>
            <person name="Miyauchi S."/>
            <person name="Viragh M."/>
            <person name="Kuo A."/>
            <person name="Thoen E."/>
            <person name="Andreopoulos B."/>
            <person name="Lu D."/>
            <person name="Skrede I."/>
            <person name="Drula E."/>
            <person name="Henrissat B."/>
            <person name="Morin E."/>
            <person name="Kohler A."/>
            <person name="Barry K."/>
            <person name="LaButti K."/>
            <person name="Morin E."/>
            <person name="Salamov A."/>
            <person name="Lipzen A."/>
            <person name="Mereny Z."/>
            <person name="Hegedus B."/>
            <person name="Baldrian P."/>
            <person name="Stursova M."/>
            <person name="Weitz H."/>
            <person name="Taylor A."/>
            <person name="Grigoriev I.V."/>
            <person name="Nagy L.G."/>
            <person name="Martin F."/>
            <person name="Kauserud H."/>
        </authorList>
    </citation>
    <scope>NUCLEOTIDE SEQUENCE</scope>
    <source>
        <strain evidence="1">CBHHK188m</strain>
    </source>
</reference>